<proteinExistence type="predicted"/>
<dbReference type="EMBL" id="MK072288">
    <property type="protein sequence ID" value="AYV81627.1"/>
    <property type="molecule type" value="Genomic_DNA"/>
</dbReference>
<protein>
    <submittedName>
        <fullName evidence="1">Uncharacterized protein</fullName>
    </submittedName>
</protein>
<organism evidence="1">
    <name type="scientific">Harvfovirus sp</name>
    <dbReference type="NCBI Taxonomy" id="2487768"/>
    <lineage>
        <taxon>Viruses</taxon>
        <taxon>Varidnaviria</taxon>
        <taxon>Bamfordvirae</taxon>
        <taxon>Nucleocytoviricota</taxon>
        <taxon>Megaviricetes</taxon>
        <taxon>Imitervirales</taxon>
        <taxon>Mimiviridae</taxon>
        <taxon>Klosneuvirinae</taxon>
    </lineage>
</organism>
<evidence type="ECO:0000313" key="1">
    <source>
        <dbReference type="EMBL" id="AYV81627.1"/>
    </source>
</evidence>
<sequence length="32" mass="3904">MSLVYYKTINFQQRSEKVENITLYESLKEFDS</sequence>
<name>A0A3G5A318_9VIRU</name>
<accession>A0A3G5A318</accession>
<gene>
    <name evidence="1" type="ORF">Harvfovirus46_10</name>
</gene>
<reference evidence="1" key="1">
    <citation type="submission" date="2018-10" db="EMBL/GenBank/DDBJ databases">
        <title>Hidden diversity of soil giant viruses.</title>
        <authorList>
            <person name="Schulz F."/>
            <person name="Alteio L."/>
            <person name="Goudeau D."/>
            <person name="Ryan E.M."/>
            <person name="Malmstrom R.R."/>
            <person name="Blanchard J."/>
            <person name="Woyke T."/>
        </authorList>
    </citation>
    <scope>NUCLEOTIDE SEQUENCE</scope>
    <source>
        <strain evidence="1">HAV1</strain>
    </source>
</reference>